<dbReference type="Proteomes" id="UP000053477">
    <property type="component" value="Unassembled WGS sequence"/>
</dbReference>
<dbReference type="CDD" id="cd12148">
    <property type="entry name" value="fungal_TF_MHR"/>
    <property type="match status" value="1"/>
</dbReference>
<evidence type="ECO:0000313" key="8">
    <source>
        <dbReference type="EMBL" id="KLO12867.1"/>
    </source>
</evidence>
<name>A0A0H2RMN8_9AGAM</name>
<proteinExistence type="predicted"/>
<dbReference type="PANTHER" id="PTHR47338">
    <property type="entry name" value="ZN(II)2CYS6 TRANSCRIPTION FACTOR (EUROFUNG)-RELATED"/>
    <property type="match status" value="1"/>
</dbReference>
<evidence type="ECO:0000256" key="2">
    <source>
        <dbReference type="ARBA" id="ARBA00022723"/>
    </source>
</evidence>
<comment type="subcellular location">
    <subcellularLocation>
        <location evidence="1">Nucleus</location>
    </subcellularLocation>
</comment>
<dbReference type="PANTHER" id="PTHR47338:SF29">
    <property type="entry name" value="ZN(2)-C6 FUNGAL-TYPE DOMAIN-CONTAINING PROTEIN"/>
    <property type="match status" value="1"/>
</dbReference>
<evidence type="ECO:0000256" key="4">
    <source>
        <dbReference type="ARBA" id="ARBA00023163"/>
    </source>
</evidence>
<evidence type="ECO:0000256" key="6">
    <source>
        <dbReference type="SAM" id="MobiDB-lite"/>
    </source>
</evidence>
<dbReference type="InParanoid" id="A0A0H2RMN8"/>
<keyword evidence="4" id="KW-0804">Transcription</keyword>
<feature type="region of interest" description="Disordered" evidence="6">
    <location>
        <begin position="354"/>
        <end position="390"/>
    </location>
</feature>
<gene>
    <name evidence="8" type="ORF">SCHPADRAFT_393419</name>
</gene>
<dbReference type="GO" id="GO:0000981">
    <property type="term" value="F:DNA-binding transcription factor activity, RNA polymerase II-specific"/>
    <property type="evidence" value="ECO:0007669"/>
    <property type="project" value="InterPro"/>
</dbReference>
<protein>
    <recommendedName>
        <fullName evidence="7">Xylanolytic transcriptional activator regulatory domain-containing protein</fullName>
    </recommendedName>
</protein>
<keyword evidence="5" id="KW-0539">Nucleus</keyword>
<organism evidence="8 9">
    <name type="scientific">Schizopora paradoxa</name>
    <dbReference type="NCBI Taxonomy" id="27342"/>
    <lineage>
        <taxon>Eukaryota</taxon>
        <taxon>Fungi</taxon>
        <taxon>Dikarya</taxon>
        <taxon>Basidiomycota</taxon>
        <taxon>Agaricomycotina</taxon>
        <taxon>Agaricomycetes</taxon>
        <taxon>Hymenochaetales</taxon>
        <taxon>Schizoporaceae</taxon>
        <taxon>Schizopora</taxon>
    </lineage>
</organism>
<evidence type="ECO:0000259" key="7">
    <source>
        <dbReference type="Pfam" id="PF04082"/>
    </source>
</evidence>
<dbReference type="GO" id="GO:0006351">
    <property type="term" value="P:DNA-templated transcription"/>
    <property type="evidence" value="ECO:0007669"/>
    <property type="project" value="InterPro"/>
</dbReference>
<dbReference type="EMBL" id="KQ085969">
    <property type="protein sequence ID" value="KLO12867.1"/>
    <property type="molecule type" value="Genomic_DNA"/>
</dbReference>
<dbReference type="OrthoDB" id="39175at2759"/>
<dbReference type="STRING" id="27342.A0A0H2RMN8"/>
<evidence type="ECO:0000256" key="5">
    <source>
        <dbReference type="ARBA" id="ARBA00023242"/>
    </source>
</evidence>
<evidence type="ECO:0000256" key="3">
    <source>
        <dbReference type="ARBA" id="ARBA00023015"/>
    </source>
</evidence>
<feature type="domain" description="Xylanolytic transcriptional activator regulatory" evidence="7">
    <location>
        <begin position="78"/>
        <end position="294"/>
    </location>
</feature>
<keyword evidence="2" id="KW-0479">Metal-binding</keyword>
<dbReference type="GO" id="GO:0003677">
    <property type="term" value="F:DNA binding"/>
    <property type="evidence" value="ECO:0007669"/>
    <property type="project" value="InterPro"/>
</dbReference>
<dbReference type="GO" id="GO:0008270">
    <property type="term" value="F:zinc ion binding"/>
    <property type="evidence" value="ECO:0007669"/>
    <property type="project" value="InterPro"/>
</dbReference>
<dbReference type="InterPro" id="IPR050815">
    <property type="entry name" value="TF_fung"/>
</dbReference>
<dbReference type="Pfam" id="PF04082">
    <property type="entry name" value="Fungal_trans"/>
    <property type="match status" value="1"/>
</dbReference>
<keyword evidence="3" id="KW-0805">Transcription regulation</keyword>
<sequence length="580" mass="65748">MDFSFYIFGQQFETHPGMLGADTSMNGMPNVLDYTLGHINASSSILPNISAFPDYSDETTLVKNDSELPNINLLNHLIDMFFDYYFQLGRMFDKSPTELKLSLHVPPTHPDRPHPALLHAICGAASIYSDQIPPTRLPFRGRTPTQQIFPLDSFDMPNSFGERHCRLAFKRIHEGGGSMRFHVELVQALAVLSATYRRLAKYGMAYATMIEGMRFATLLHLNVGPGFEGFSDDYIPSVRAPIARSPRQEEARRNTFWMCYVTERLYARLPAHAMCVDDCDVSQALPLRGDLFEEGVEAIPPAGRQYAHSPNVLFNHPLELTDSFVLFVKSAILISRVTTFNRRFLKLNNLGVSGMSSKKLSSPEALSPSGSMNEDSLSSRRRRERQSDAREVGEFLKLENDVESFLRSFPANLQEPIAQDGAVDWTLLNAYLAAYYAKMLLHEPHADYTLNDCDSDAYDFECRSARNVLDAVDDAYHLLRSMTESVSDVTLSDPFCSTILFKCSTIFLEILHKSTQPPATEENITARPRLRKTWEKLDFMRETLRRIGVRLPQSETLGRLLDELLRRLTDPDRRSSRTSV</sequence>
<dbReference type="AlphaFoldDB" id="A0A0H2RMN8"/>
<evidence type="ECO:0000256" key="1">
    <source>
        <dbReference type="ARBA" id="ARBA00004123"/>
    </source>
</evidence>
<dbReference type="InterPro" id="IPR007219">
    <property type="entry name" value="XnlR_reg_dom"/>
</dbReference>
<accession>A0A0H2RMN8</accession>
<dbReference type="GO" id="GO:0005634">
    <property type="term" value="C:nucleus"/>
    <property type="evidence" value="ECO:0007669"/>
    <property type="project" value="UniProtKB-SubCell"/>
</dbReference>
<reference evidence="8 9" key="1">
    <citation type="submission" date="2015-04" db="EMBL/GenBank/DDBJ databases">
        <title>Complete genome sequence of Schizopora paradoxa KUC8140, a cosmopolitan wood degrader in East Asia.</title>
        <authorList>
            <consortium name="DOE Joint Genome Institute"/>
            <person name="Min B."/>
            <person name="Park H."/>
            <person name="Jang Y."/>
            <person name="Kim J.-J."/>
            <person name="Kim K.H."/>
            <person name="Pangilinan J."/>
            <person name="Lipzen A."/>
            <person name="Riley R."/>
            <person name="Grigoriev I.V."/>
            <person name="Spatafora J.W."/>
            <person name="Choi I.-G."/>
        </authorList>
    </citation>
    <scope>NUCLEOTIDE SEQUENCE [LARGE SCALE GENOMIC DNA]</scope>
    <source>
        <strain evidence="8 9">KUC8140</strain>
    </source>
</reference>
<keyword evidence="9" id="KW-1185">Reference proteome</keyword>
<evidence type="ECO:0000313" key="9">
    <source>
        <dbReference type="Proteomes" id="UP000053477"/>
    </source>
</evidence>